<dbReference type="Pfam" id="PF10193">
    <property type="entry name" value="Telomere_reg-2"/>
    <property type="match status" value="1"/>
</dbReference>
<keyword evidence="4" id="KW-1185">Reference proteome</keyword>
<dbReference type="GO" id="GO:0006897">
    <property type="term" value="P:endocytosis"/>
    <property type="evidence" value="ECO:0007669"/>
    <property type="project" value="TreeGrafter"/>
</dbReference>
<evidence type="ECO:0000313" key="4">
    <source>
        <dbReference type="Proteomes" id="UP001431783"/>
    </source>
</evidence>
<gene>
    <name evidence="3" type="ORF">WA026_014902</name>
</gene>
<dbReference type="GO" id="GO:0005543">
    <property type="term" value="F:phospholipid binding"/>
    <property type="evidence" value="ECO:0007669"/>
    <property type="project" value="TreeGrafter"/>
</dbReference>
<dbReference type="InterPro" id="IPR008942">
    <property type="entry name" value="ENTH_VHS"/>
</dbReference>
<dbReference type="PANTHER" id="PTHR12276">
    <property type="entry name" value="EPSIN/ENT-RELATED"/>
    <property type="match status" value="1"/>
</dbReference>
<name>A0AAW1UZ21_9CUCU</name>
<evidence type="ECO:0000313" key="3">
    <source>
        <dbReference type="EMBL" id="KAK9886116.1"/>
    </source>
</evidence>
<sequence length="1408" mass="160156">MENFFSMWKVRELADKVTNVVMNYTEIEAKVREATNDEAWGPTGQIMQELAHSTFTYEHFPEVMSMLWKRMLQDNKQNWRRTYKSLLLLNYLIKNGSERVVTSAREHIYDLRSLENYTFIDDTGKDQGVNIRHKVKELIDFVQDDDRLREERKKAKKNKDKYTGISSDTFGMRFGSTENWDDRPSYNRSREDYPSEKEWDDTSSSYPNTYRDHTFDEEVEGKGDSDTESAKNQKQVTKKYSDSENGTNRVQTENRVNLSLNASLVTSPKKNIKPLKKVDLGAAATFGRESVQSPVPVKTSTANDLLNDDFDPRAGENIQSSNSLSDMDDIESAFGVKGSSEEFADFTSAFSSAPSPAQNANFAQFHQVNNFPSFGAAPISTGQPMVGSASQPIISPSAQAMIPPMVQPIPQSMASPLVQPFTNQMATPISQPNMLSSAPSTDSLMGASFLPHANLMGNIGTVITSPAAPISQGNNINDLLGDLDGLNLQQSMVGGQNNNPISSDLINGKSRTKTKMTKEVEKEFSEALTNLQKIKKINSQCDIDAILNVLDKLLTVFPGSLTVQIILGIDEPISCPVHLYTMFINELLKKFDGIFPLKEGKIYDQVIKVLVVENHEFFHVSLMTVLNVINAVNHKGRKTLQDILQNLLQGEGFFGTALNYILDKYASDERENIFRENEWNDILNTIVSIPNRLANSFEGQLTDFFLPKNYVKFLIFNIVKLIEFLSDVNSYEELKISYITFGGFLSKIVLSYDEEIMDSVLSIFFEILAIFVHKITNKTKIYRVIIQNLFGNLGNSAANVMGKLLLTKIDPEKYNIRLILGDGILEYTHWKFLFCTKIPLLTMIPNDNFLIKNLVLYLSGVSRYHFLEFLYNLIQAWSTKSSVNYTSTEHHLYISKLILTSFCSLKNMHLEEEERKKIEEKIYLGLPVHLECSIEILRAVGMKTGEIILNTLNEENDGKADIALKFEYNNLKKETIDVVESLDILSNMDMSIYYKKKDVDKNVNEYIEQLLLKRESNCTYIPPERQLRRKVNTESITSEIIVSKLQVYNNGVNIIHQNDELDSDDDLEPYDTSNDVKVQTKKEPPVYLRDLRDGLLEVEDPEIFNLSLENCERIVTQQLPDDDPSLGLELLEILVTLEPKFYNENFENLVFQNCVAITCVFPAIYAEYLSREFHAKIGTYSVCHRILMLNILSEAARNLSSLKIQKEKKQEIGNATSRKETKLEIAHKVIKERLEAKTRYFSKFRHRKIENVNIFSDCAGYFFFPLIYGFNSNKLLCDNPLNDSDFIILINFLRTLGSVLCAAQNCAILPKMAKEALKLTWYLKSHREPKVRMTVISLIGAVVINVPDSLLLTDFMDEMFRIRLWLGGILSTNVSKGEPNSECRALAATCMCLIDKVLKESMQDEEEI</sequence>
<feature type="compositionally biased region" description="Polar residues" evidence="1">
    <location>
        <begin position="243"/>
        <end position="255"/>
    </location>
</feature>
<dbReference type="CDD" id="cd16989">
    <property type="entry name" value="ENTH_EpsinR"/>
    <property type="match status" value="1"/>
</dbReference>
<dbReference type="InterPro" id="IPR013809">
    <property type="entry name" value="ENTH"/>
</dbReference>
<dbReference type="GO" id="GO:0030125">
    <property type="term" value="C:clathrin vesicle coat"/>
    <property type="evidence" value="ECO:0007669"/>
    <property type="project" value="TreeGrafter"/>
</dbReference>
<dbReference type="PANTHER" id="PTHR12276:SF45">
    <property type="entry name" value="CLATHRIN INTERACTOR 1"/>
    <property type="match status" value="1"/>
</dbReference>
<feature type="domain" description="ENTH" evidence="2">
    <location>
        <begin position="19"/>
        <end position="152"/>
    </location>
</feature>
<dbReference type="Gene3D" id="1.25.40.720">
    <property type="entry name" value="Telomere length regulation protein 2, C-terminal domain"/>
    <property type="match status" value="2"/>
</dbReference>
<dbReference type="SUPFAM" id="SSF48371">
    <property type="entry name" value="ARM repeat"/>
    <property type="match status" value="1"/>
</dbReference>
<dbReference type="SUPFAM" id="SSF48464">
    <property type="entry name" value="ENTH/VHS domain"/>
    <property type="match status" value="1"/>
</dbReference>
<dbReference type="SMART" id="SM00273">
    <property type="entry name" value="ENTH"/>
    <property type="match status" value="1"/>
</dbReference>
<dbReference type="Gene3D" id="1.25.40.90">
    <property type="match status" value="1"/>
</dbReference>
<dbReference type="GO" id="GO:0030276">
    <property type="term" value="F:clathrin binding"/>
    <property type="evidence" value="ECO:0007669"/>
    <property type="project" value="TreeGrafter"/>
</dbReference>
<feature type="region of interest" description="Disordered" evidence="1">
    <location>
        <begin position="173"/>
        <end position="255"/>
    </location>
</feature>
<reference evidence="3 4" key="1">
    <citation type="submission" date="2023-03" db="EMBL/GenBank/DDBJ databases">
        <title>Genome insight into feeding habits of ladybird beetles.</title>
        <authorList>
            <person name="Li H.-S."/>
            <person name="Huang Y.-H."/>
            <person name="Pang H."/>
        </authorList>
    </citation>
    <scope>NUCLEOTIDE SEQUENCE [LARGE SCALE GENOMIC DNA]</scope>
    <source>
        <strain evidence="3">SYSU_2023b</strain>
        <tissue evidence="3">Whole body</tissue>
    </source>
</reference>
<dbReference type="PROSITE" id="PS50942">
    <property type="entry name" value="ENTH"/>
    <property type="match status" value="1"/>
</dbReference>
<evidence type="ECO:0000259" key="2">
    <source>
        <dbReference type="PROSITE" id="PS50942"/>
    </source>
</evidence>
<dbReference type="GO" id="GO:0005768">
    <property type="term" value="C:endosome"/>
    <property type="evidence" value="ECO:0007669"/>
    <property type="project" value="TreeGrafter"/>
</dbReference>
<proteinExistence type="predicted"/>
<dbReference type="Pfam" id="PF01417">
    <property type="entry name" value="ENTH"/>
    <property type="match status" value="1"/>
</dbReference>
<dbReference type="InterPro" id="IPR016024">
    <property type="entry name" value="ARM-type_fold"/>
</dbReference>
<dbReference type="InterPro" id="IPR038528">
    <property type="entry name" value="TEL2_C_sf"/>
</dbReference>
<accession>A0AAW1UZ21</accession>
<dbReference type="InterPro" id="IPR019337">
    <property type="entry name" value="Telomere_length_regulation_dom"/>
</dbReference>
<organism evidence="3 4">
    <name type="scientific">Henosepilachna vigintioctopunctata</name>
    <dbReference type="NCBI Taxonomy" id="420089"/>
    <lineage>
        <taxon>Eukaryota</taxon>
        <taxon>Metazoa</taxon>
        <taxon>Ecdysozoa</taxon>
        <taxon>Arthropoda</taxon>
        <taxon>Hexapoda</taxon>
        <taxon>Insecta</taxon>
        <taxon>Pterygota</taxon>
        <taxon>Neoptera</taxon>
        <taxon>Endopterygota</taxon>
        <taxon>Coleoptera</taxon>
        <taxon>Polyphaga</taxon>
        <taxon>Cucujiformia</taxon>
        <taxon>Coccinelloidea</taxon>
        <taxon>Coccinellidae</taxon>
        <taxon>Epilachninae</taxon>
        <taxon>Epilachnini</taxon>
        <taxon>Henosepilachna</taxon>
    </lineage>
</organism>
<dbReference type="EMBL" id="JARQZJ010000098">
    <property type="protein sequence ID" value="KAK9886116.1"/>
    <property type="molecule type" value="Genomic_DNA"/>
</dbReference>
<dbReference type="FunFam" id="1.25.40.90:FF:000006">
    <property type="entry name" value="Clathrin interactor 1"/>
    <property type="match status" value="1"/>
</dbReference>
<feature type="compositionally biased region" description="Basic and acidic residues" evidence="1">
    <location>
        <begin position="210"/>
        <end position="231"/>
    </location>
</feature>
<feature type="compositionally biased region" description="Basic and acidic residues" evidence="1">
    <location>
        <begin position="180"/>
        <end position="197"/>
    </location>
</feature>
<evidence type="ECO:0000256" key="1">
    <source>
        <dbReference type="SAM" id="MobiDB-lite"/>
    </source>
</evidence>
<comment type="caution">
    <text evidence="3">The sequence shown here is derived from an EMBL/GenBank/DDBJ whole genome shotgun (WGS) entry which is preliminary data.</text>
</comment>
<protein>
    <recommendedName>
        <fullName evidence="2">ENTH domain-containing protein</fullName>
    </recommendedName>
</protein>
<dbReference type="Proteomes" id="UP001431783">
    <property type="component" value="Unassembled WGS sequence"/>
</dbReference>
<dbReference type="GO" id="GO:0005886">
    <property type="term" value="C:plasma membrane"/>
    <property type="evidence" value="ECO:0007669"/>
    <property type="project" value="TreeGrafter"/>
</dbReference>